<keyword evidence="2" id="KW-1185">Reference proteome</keyword>
<name>A0ACC0AD47_CATRO</name>
<evidence type="ECO:0000313" key="2">
    <source>
        <dbReference type="Proteomes" id="UP001060085"/>
    </source>
</evidence>
<reference evidence="2" key="1">
    <citation type="journal article" date="2023" name="Nat. Plants">
        <title>Single-cell RNA sequencing provides a high-resolution roadmap for understanding the multicellular compartmentation of specialized metabolism.</title>
        <authorList>
            <person name="Sun S."/>
            <person name="Shen X."/>
            <person name="Li Y."/>
            <person name="Li Y."/>
            <person name="Wang S."/>
            <person name="Li R."/>
            <person name="Zhang H."/>
            <person name="Shen G."/>
            <person name="Guo B."/>
            <person name="Wei J."/>
            <person name="Xu J."/>
            <person name="St-Pierre B."/>
            <person name="Chen S."/>
            <person name="Sun C."/>
        </authorList>
    </citation>
    <scope>NUCLEOTIDE SEQUENCE [LARGE SCALE GENOMIC DNA]</scope>
</reference>
<proteinExistence type="predicted"/>
<evidence type="ECO:0000313" key="1">
    <source>
        <dbReference type="EMBL" id="KAI5658357.1"/>
    </source>
</evidence>
<comment type="caution">
    <text evidence="1">The sequence shown here is derived from an EMBL/GenBank/DDBJ whole genome shotgun (WGS) entry which is preliminary data.</text>
</comment>
<gene>
    <name evidence="1" type="ORF">M9H77_27150</name>
</gene>
<dbReference type="Proteomes" id="UP001060085">
    <property type="component" value="Linkage Group LG06"/>
</dbReference>
<dbReference type="EMBL" id="CM044706">
    <property type="protein sequence ID" value="KAI5658357.1"/>
    <property type="molecule type" value="Genomic_DNA"/>
</dbReference>
<organism evidence="1 2">
    <name type="scientific">Catharanthus roseus</name>
    <name type="common">Madagascar periwinkle</name>
    <name type="synonym">Vinca rosea</name>
    <dbReference type="NCBI Taxonomy" id="4058"/>
    <lineage>
        <taxon>Eukaryota</taxon>
        <taxon>Viridiplantae</taxon>
        <taxon>Streptophyta</taxon>
        <taxon>Embryophyta</taxon>
        <taxon>Tracheophyta</taxon>
        <taxon>Spermatophyta</taxon>
        <taxon>Magnoliopsida</taxon>
        <taxon>eudicotyledons</taxon>
        <taxon>Gunneridae</taxon>
        <taxon>Pentapetalae</taxon>
        <taxon>asterids</taxon>
        <taxon>lamiids</taxon>
        <taxon>Gentianales</taxon>
        <taxon>Apocynaceae</taxon>
        <taxon>Rauvolfioideae</taxon>
        <taxon>Vinceae</taxon>
        <taxon>Catharanthinae</taxon>
        <taxon>Catharanthus</taxon>
    </lineage>
</organism>
<sequence>MDVATMRTPVGGLRRQGVNGDRFRGGGFLKATRLREEQLQQTEQFRKSHVSPRNILRFFREQRRWLCSKKIYNVVAKIMKNRMHGRNTLEEVLCLSAQQGYTVFYRNCEESNVLSDIVIAHPTSIAMIRTSSYVLITDTTYKTNRDDPTGKNFTVATAFMCNEHATTYRWALQQIKHLYVSSAMSTGNVSILNDEKYEVKSNPILKNVSNYINHMALKKIWLEIKKAGELSDDAQSKYGHYLRKSHGLPCACELFARYQHVLQLHLKDVYIFWRKLEIRVYIPSVK</sequence>
<protein>
    <submittedName>
        <fullName evidence="1">Uncharacterized protein</fullName>
    </submittedName>
</protein>
<accession>A0ACC0AD47</accession>